<dbReference type="EMBL" id="UINC01001774">
    <property type="protein sequence ID" value="SUZ88522.1"/>
    <property type="molecule type" value="Genomic_DNA"/>
</dbReference>
<sequence length="51" mass="5627">MSVHISDTEIKAYANDGAVLLKNLLSPEEVADMSAGVKMEHKLFQLIWPAN</sequence>
<reference evidence="1" key="1">
    <citation type="submission" date="2018-05" db="EMBL/GenBank/DDBJ databases">
        <authorList>
            <person name="Lanie J.A."/>
            <person name="Ng W.-L."/>
            <person name="Kazmierczak K.M."/>
            <person name="Andrzejewski T.M."/>
            <person name="Davidsen T.M."/>
            <person name="Wayne K.J."/>
            <person name="Tettelin H."/>
            <person name="Glass J.I."/>
            <person name="Rusch D."/>
            <person name="Podicherti R."/>
            <person name="Tsui H.-C.T."/>
            <person name="Winkler M.E."/>
        </authorList>
    </citation>
    <scope>NUCLEOTIDE SEQUENCE</scope>
</reference>
<name>A0A381R9Z4_9ZZZZ</name>
<protein>
    <submittedName>
        <fullName evidence="1">Uncharacterized protein</fullName>
    </submittedName>
</protein>
<dbReference type="AlphaFoldDB" id="A0A381R9Z4"/>
<evidence type="ECO:0000313" key="1">
    <source>
        <dbReference type="EMBL" id="SUZ88522.1"/>
    </source>
</evidence>
<accession>A0A381R9Z4</accession>
<dbReference type="SUPFAM" id="SSF51197">
    <property type="entry name" value="Clavaminate synthase-like"/>
    <property type="match status" value="1"/>
</dbReference>
<gene>
    <name evidence="1" type="ORF">METZ01_LOCUS41376</name>
</gene>
<organism evidence="1">
    <name type="scientific">marine metagenome</name>
    <dbReference type="NCBI Taxonomy" id="408172"/>
    <lineage>
        <taxon>unclassified sequences</taxon>
        <taxon>metagenomes</taxon>
        <taxon>ecological metagenomes</taxon>
    </lineage>
</organism>
<proteinExistence type="predicted"/>